<evidence type="ECO:0000313" key="1">
    <source>
        <dbReference type="EMBL" id="JAD94791.1"/>
    </source>
</evidence>
<protein>
    <submittedName>
        <fullName evidence="1">Uncharacterized protein</fullName>
    </submittedName>
</protein>
<name>A0A0A9E3Y7_ARUDO</name>
<reference evidence="1" key="1">
    <citation type="submission" date="2014-09" db="EMBL/GenBank/DDBJ databases">
        <authorList>
            <person name="Magalhaes I.L.F."/>
            <person name="Oliveira U."/>
            <person name="Santos F.R."/>
            <person name="Vidigal T.H.D.A."/>
            <person name="Brescovit A.D."/>
            <person name="Santos A.J."/>
        </authorList>
    </citation>
    <scope>NUCLEOTIDE SEQUENCE</scope>
    <source>
        <tissue evidence="1">Shoot tissue taken approximately 20 cm above the soil surface</tissue>
    </source>
</reference>
<sequence length="47" mass="5231">MSHQLIKHDPCCAGAANPNLFMPSAASRRLLLSGNEFNTIMIFDLRQ</sequence>
<organism evidence="1">
    <name type="scientific">Arundo donax</name>
    <name type="common">Giant reed</name>
    <name type="synonym">Donax arundinaceus</name>
    <dbReference type="NCBI Taxonomy" id="35708"/>
    <lineage>
        <taxon>Eukaryota</taxon>
        <taxon>Viridiplantae</taxon>
        <taxon>Streptophyta</taxon>
        <taxon>Embryophyta</taxon>
        <taxon>Tracheophyta</taxon>
        <taxon>Spermatophyta</taxon>
        <taxon>Magnoliopsida</taxon>
        <taxon>Liliopsida</taxon>
        <taxon>Poales</taxon>
        <taxon>Poaceae</taxon>
        <taxon>PACMAD clade</taxon>
        <taxon>Arundinoideae</taxon>
        <taxon>Arundineae</taxon>
        <taxon>Arundo</taxon>
    </lineage>
</organism>
<dbReference type="EMBL" id="GBRH01203104">
    <property type="protein sequence ID" value="JAD94791.1"/>
    <property type="molecule type" value="Transcribed_RNA"/>
</dbReference>
<dbReference type="AlphaFoldDB" id="A0A0A9E3Y7"/>
<accession>A0A0A9E3Y7</accession>
<proteinExistence type="predicted"/>
<reference evidence="1" key="2">
    <citation type="journal article" date="2015" name="Data Brief">
        <title>Shoot transcriptome of the giant reed, Arundo donax.</title>
        <authorList>
            <person name="Barrero R.A."/>
            <person name="Guerrero F.D."/>
            <person name="Moolhuijzen P."/>
            <person name="Goolsby J.A."/>
            <person name="Tidwell J."/>
            <person name="Bellgard S.E."/>
            <person name="Bellgard M.I."/>
        </authorList>
    </citation>
    <scope>NUCLEOTIDE SEQUENCE</scope>
    <source>
        <tissue evidence="1">Shoot tissue taken approximately 20 cm above the soil surface</tissue>
    </source>
</reference>